<dbReference type="SUPFAM" id="SSF56935">
    <property type="entry name" value="Porins"/>
    <property type="match status" value="1"/>
</dbReference>
<dbReference type="InterPro" id="IPR023996">
    <property type="entry name" value="TonB-dep_OMP_SusC/RagA"/>
</dbReference>
<proteinExistence type="inferred from homology"/>
<sequence>MKKLKLSLFVLMLIAFNAIAQDRTITGTVISQENEPILGVTVKVRGASGGTTTDANGKYSIRVPQGSTTLIFSYLGMVEQERNIGTANIINVTMTIDSKQLEEVVITGVGVATSKKLVPIEVTTLSSKDFPKSATTSVNQALQGQFAGAQIIQRSGQPGASALIILRGYTNLSGTTPLIMIDGVQTTSDILTDLDPNTVDRIEIVKGSAGGMLYGAQGGNGVIQIFTKRGEKNSKLAIDFSSKYSNDRVIALNTLIATNHHWVTDASGNILDANSKPIAQSAIGVWTNPTAMPFSTDKTVQNNKPINLPTFDHVKQGNRNANTYTNSLNIRGGAERYDYTFGVSHLSQQDVFSNNLERTNINLNFGFNPVKGLNFRSATQLIRTQEDLLGGSRFNLVNSLQWIDFTWRNPTTGQLVVKPSTLTDNNNSLSEREARERYSKTPRIVQSFNLNYKLPRFVEFDVKYSLDGRASEDYSFYYNQTGRAQTVFWGSDINGSIARSFQNYRMHYGNGSVFLRTDFKNDFNINLPLKTTTQFTYDLRKIQSESFSASGVSLPAYPPYTLSSAATRTGSESLSESLIYGFLVNQTFDFGNLFGVSAGFRSDYSSAFGGQGKAATFPRGTVYFNPSELFKTPNSIITNWKLRAAYGEAGVQPGIYDRQVTFGRGGFGDSGSYLVTRNTANNPDLKIQTTTELEVGTDLNLTPSKGNWLGNLNLSATYWKRTSDDVIQNAPVAPSTGGSATINNLVALEGNGLDISLDINTHKSRNFEWNTGIRWAKSKSLITKVSNNVPITNGVFNIAPGGDLGNLYMQSPLTSIDQLKPDGTRYIPAANAANYTIVNGYVVNLANYNVVLTSADDLSVVGNVNPDFTASFINQFKIYRKLTVGVQFDWIKGVDIYNQTKQWLYRDRLSKDFDQVVDINGQQGAFVAYYNSLYNTNTPLSHFIENGSYIRLRDLSISYDLTDLIKQKWVKNISISATGRNLVTFTKYKGLDPEATAALTNQGGTISGFGAQTGVDYYGAPNLKSFQFSLNVGF</sequence>
<evidence type="ECO:0000256" key="6">
    <source>
        <dbReference type="ARBA" id="ARBA00023237"/>
    </source>
</evidence>
<evidence type="ECO:0000256" key="5">
    <source>
        <dbReference type="ARBA" id="ARBA00023136"/>
    </source>
</evidence>
<evidence type="ECO:0000313" key="10">
    <source>
        <dbReference type="EMBL" id="MEE1885628.1"/>
    </source>
</evidence>
<feature type="chain" id="PRO_5046827071" evidence="8">
    <location>
        <begin position="21"/>
        <end position="1034"/>
    </location>
</feature>
<accession>A0ABU7H2R7</accession>
<evidence type="ECO:0000256" key="2">
    <source>
        <dbReference type="ARBA" id="ARBA00022448"/>
    </source>
</evidence>
<evidence type="ECO:0000256" key="3">
    <source>
        <dbReference type="ARBA" id="ARBA00022452"/>
    </source>
</evidence>
<dbReference type="InterPro" id="IPR008969">
    <property type="entry name" value="CarboxyPept-like_regulatory"/>
</dbReference>
<dbReference type="PROSITE" id="PS52016">
    <property type="entry name" value="TONB_DEPENDENT_REC_3"/>
    <property type="match status" value="1"/>
</dbReference>
<gene>
    <name evidence="10" type="ORF">VRU49_09395</name>
</gene>
<dbReference type="InterPro" id="IPR037066">
    <property type="entry name" value="Plug_dom_sf"/>
</dbReference>
<evidence type="ECO:0000259" key="9">
    <source>
        <dbReference type="Pfam" id="PF07715"/>
    </source>
</evidence>
<dbReference type="Gene3D" id="2.40.170.20">
    <property type="entry name" value="TonB-dependent receptor, beta-barrel domain"/>
    <property type="match status" value="1"/>
</dbReference>
<comment type="caution">
    <text evidence="10">The sequence shown here is derived from an EMBL/GenBank/DDBJ whole genome shotgun (WGS) entry which is preliminary data.</text>
</comment>
<keyword evidence="11" id="KW-1185">Reference proteome</keyword>
<dbReference type="InterPro" id="IPR039426">
    <property type="entry name" value="TonB-dep_rcpt-like"/>
</dbReference>
<dbReference type="InterPro" id="IPR012910">
    <property type="entry name" value="Plug_dom"/>
</dbReference>
<keyword evidence="3 7" id="KW-1134">Transmembrane beta strand</keyword>
<keyword evidence="2 7" id="KW-0813">Transport</keyword>
<reference evidence="10 11" key="1">
    <citation type="submission" date="2024-01" db="EMBL/GenBank/DDBJ databases">
        <title>Pedobacter sp. nov., isolated from oil-contaminated soil.</title>
        <authorList>
            <person name="Le N.T.T."/>
        </authorList>
    </citation>
    <scope>NUCLEOTIDE SEQUENCE [LARGE SCALE GENOMIC DNA]</scope>
    <source>
        <strain evidence="10 11">VNH31</strain>
    </source>
</reference>
<keyword evidence="8" id="KW-0732">Signal</keyword>
<keyword evidence="5 7" id="KW-0472">Membrane</keyword>
<dbReference type="SUPFAM" id="SSF49464">
    <property type="entry name" value="Carboxypeptidase regulatory domain-like"/>
    <property type="match status" value="1"/>
</dbReference>
<dbReference type="InterPro" id="IPR036942">
    <property type="entry name" value="Beta-barrel_TonB_sf"/>
</dbReference>
<dbReference type="Gene3D" id="2.170.130.10">
    <property type="entry name" value="TonB-dependent receptor, plug domain"/>
    <property type="match status" value="1"/>
</dbReference>
<dbReference type="EMBL" id="JAZDQU010000002">
    <property type="protein sequence ID" value="MEE1885628.1"/>
    <property type="molecule type" value="Genomic_DNA"/>
</dbReference>
<feature type="domain" description="TonB-dependent receptor plug" evidence="9">
    <location>
        <begin position="116"/>
        <end position="222"/>
    </location>
</feature>
<dbReference type="Pfam" id="PF13715">
    <property type="entry name" value="CarbopepD_reg_2"/>
    <property type="match status" value="1"/>
</dbReference>
<name>A0ABU7H2R7_9SPHI</name>
<keyword evidence="4 7" id="KW-0812">Transmembrane</keyword>
<feature type="signal peptide" evidence="8">
    <location>
        <begin position="1"/>
        <end position="20"/>
    </location>
</feature>
<evidence type="ECO:0000256" key="4">
    <source>
        <dbReference type="ARBA" id="ARBA00022692"/>
    </source>
</evidence>
<keyword evidence="6 7" id="KW-0998">Cell outer membrane</keyword>
<comment type="similarity">
    <text evidence="7">Belongs to the TonB-dependent receptor family.</text>
</comment>
<evidence type="ECO:0000256" key="8">
    <source>
        <dbReference type="SAM" id="SignalP"/>
    </source>
</evidence>
<organism evidence="10 11">
    <name type="scientific">Pedobacter flavus</name>
    <dbReference type="NCBI Taxonomy" id="3113906"/>
    <lineage>
        <taxon>Bacteria</taxon>
        <taxon>Pseudomonadati</taxon>
        <taxon>Bacteroidota</taxon>
        <taxon>Sphingobacteriia</taxon>
        <taxon>Sphingobacteriales</taxon>
        <taxon>Sphingobacteriaceae</taxon>
        <taxon>Pedobacter</taxon>
    </lineage>
</organism>
<evidence type="ECO:0000313" key="11">
    <source>
        <dbReference type="Proteomes" id="UP001337681"/>
    </source>
</evidence>
<protein>
    <submittedName>
        <fullName evidence="10">SusC/RagA family TonB-linked outer membrane protein</fullName>
    </submittedName>
</protein>
<evidence type="ECO:0000256" key="1">
    <source>
        <dbReference type="ARBA" id="ARBA00004571"/>
    </source>
</evidence>
<dbReference type="Proteomes" id="UP001337681">
    <property type="component" value="Unassembled WGS sequence"/>
</dbReference>
<dbReference type="Gene3D" id="2.60.40.1120">
    <property type="entry name" value="Carboxypeptidase-like, regulatory domain"/>
    <property type="match status" value="1"/>
</dbReference>
<comment type="subcellular location">
    <subcellularLocation>
        <location evidence="1 7">Cell outer membrane</location>
        <topology evidence="1 7">Multi-pass membrane protein</topology>
    </subcellularLocation>
</comment>
<evidence type="ECO:0000256" key="7">
    <source>
        <dbReference type="PROSITE-ProRule" id="PRU01360"/>
    </source>
</evidence>
<dbReference type="NCBIfam" id="TIGR04056">
    <property type="entry name" value="OMP_RagA_SusC"/>
    <property type="match status" value="1"/>
</dbReference>
<dbReference type="Pfam" id="PF07715">
    <property type="entry name" value="Plug"/>
    <property type="match status" value="1"/>
</dbReference>
<dbReference type="RefSeq" id="WP_330146523.1">
    <property type="nucleotide sequence ID" value="NZ_JAZDQU010000002.1"/>
</dbReference>